<reference evidence="2" key="1">
    <citation type="journal article" date="2022" name="Mol. Ecol. Resour.">
        <title>The genomes of chicory, endive, great burdock and yacon provide insights into Asteraceae palaeo-polyploidization history and plant inulin production.</title>
        <authorList>
            <person name="Fan W."/>
            <person name="Wang S."/>
            <person name="Wang H."/>
            <person name="Wang A."/>
            <person name="Jiang F."/>
            <person name="Liu H."/>
            <person name="Zhao H."/>
            <person name="Xu D."/>
            <person name="Zhang Y."/>
        </authorList>
    </citation>
    <scope>NUCLEOTIDE SEQUENCE [LARGE SCALE GENOMIC DNA]</scope>
    <source>
        <strain evidence="2">cv. Yunnan</strain>
    </source>
</reference>
<comment type="caution">
    <text evidence="1">The sequence shown here is derived from an EMBL/GenBank/DDBJ whole genome shotgun (WGS) entry which is preliminary data.</text>
</comment>
<proteinExistence type="predicted"/>
<reference evidence="1 2" key="2">
    <citation type="journal article" date="2022" name="Mol. Ecol. Resour.">
        <title>The genomes of chicory, endive, great burdock and yacon provide insights into Asteraceae paleo-polyploidization history and plant inulin production.</title>
        <authorList>
            <person name="Fan W."/>
            <person name="Wang S."/>
            <person name="Wang H."/>
            <person name="Wang A."/>
            <person name="Jiang F."/>
            <person name="Liu H."/>
            <person name="Zhao H."/>
            <person name="Xu D."/>
            <person name="Zhang Y."/>
        </authorList>
    </citation>
    <scope>NUCLEOTIDE SEQUENCE [LARGE SCALE GENOMIC DNA]</scope>
    <source>
        <strain evidence="2">cv. Yunnan</strain>
        <tissue evidence="1">Leaves</tissue>
    </source>
</reference>
<accession>A0ACB9ATB0</accession>
<name>A0ACB9ATB0_9ASTR</name>
<dbReference type="Proteomes" id="UP001056120">
    <property type="component" value="Linkage Group LG24"/>
</dbReference>
<keyword evidence="2" id="KW-1185">Reference proteome</keyword>
<dbReference type="EMBL" id="CM042041">
    <property type="protein sequence ID" value="KAI3712875.1"/>
    <property type="molecule type" value="Genomic_DNA"/>
</dbReference>
<evidence type="ECO:0000313" key="1">
    <source>
        <dbReference type="EMBL" id="KAI3712875.1"/>
    </source>
</evidence>
<evidence type="ECO:0000313" key="2">
    <source>
        <dbReference type="Proteomes" id="UP001056120"/>
    </source>
</evidence>
<protein>
    <submittedName>
        <fullName evidence="1">Uncharacterized protein</fullName>
    </submittedName>
</protein>
<sequence length="366" mass="42071">MDVEKVFCMNGGLGENSYTQNSYLQKKGSDMVKHITLKSLEEAYVSTTPESLGIADLGCSSGQNTLSTIREMVEAIDKTTYKFSNITPPEYRVYLNDLPTNDFNAVFKILPDFYKELNTERHLWSQKLKSSIYIAGYPGTFYGRLFPDKCLHFIYSSYSLHWLSRIPPGLYDKEGHSINKGSFYISKSSSLQVSKAYLDQFQEDFSLFLQSRSKELQSGGRMVLILLGRRDRTHVDRGNSFLWELLSRSFATLVSKGEVEQEKVDEYDAHFYAPSKNELEHEVKKEGSFEMERFEMFEIEHYSGPYMSHGTAVARTIRAIQESMISQHFGEEILDNLFENYGNLIDEEMGIEEIKPTSFISVLKKL</sequence>
<gene>
    <name evidence="1" type="ORF">L1987_71443</name>
</gene>
<organism evidence="1 2">
    <name type="scientific">Smallanthus sonchifolius</name>
    <dbReference type="NCBI Taxonomy" id="185202"/>
    <lineage>
        <taxon>Eukaryota</taxon>
        <taxon>Viridiplantae</taxon>
        <taxon>Streptophyta</taxon>
        <taxon>Embryophyta</taxon>
        <taxon>Tracheophyta</taxon>
        <taxon>Spermatophyta</taxon>
        <taxon>Magnoliopsida</taxon>
        <taxon>eudicotyledons</taxon>
        <taxon>Gunneridae</taxon>
        <taxon>Pentapetalae</taxon>
        <taxon>asterids</taxon>
        <taxon>campanulids</taxon>
        <taxon>Asterales</taxon>
        <taxon>Asteraceae</taxon>
        <taxon>Asteroideae</taxon>
        <taxon>Heliantheae alliance</taxon>
        <taxon>Millerieae</taxon>
        <taxon>Smallanthus</taxon>
    </lineage>
</organism>